<proteinExistence type="inferred from homology"/>
<keyword evidence="14" id="KW-1185">Reference proteome</keyword>
<gene>
    <name evidence="13" type="ORF">ACI2I3_01995</name>
</gene>
<evidence type="ECO:0000256" key="7">
    <source>
        <dbReference type="ARBA" id="ARBA00022729"/>
    </source>
</evidence>
<feature type="domain" description="Trimeric autotransporter adhesin YadA-like stalk" evidence="12">
    <location>
        <begin position="594"/>
        <end position="631"/>
    </location>
</feature>
<dbReference type="Proteomes" id="UP001620234">
    <property type="component" value="Unassembled WGS sequence"/>
</dbReference>
<evidence type="ECO:0000313" key="13">
    <source>
        <dbReference type="EMBL" id="MFK4000105.1"/>
    </source>
</evidence>
<evidence type="ECO:0000256" key="5">
    <source>
        <dbReference type="ARBA" id="ARBA00022452"/>
    </source>
</evidence>
<dbReference type="SUPFAM" id="SSF101967">
    <property type="entry name" value="Adhesin YadA, collagen-binding domain"/>
    <property type="match status" value="5"/>
</dbReference>
<reference evidence="13 14" key="1">
    <citation type="submission" date="2024-11" db="EMBL/GenBank/DDBJ databases">
        <title>The Natural Products Discovery Center: Release of the First 8490 Sequenced Strains for Exploring Actinobacteria Biosynthetic Diversity.</title>
        <authorList>
            <person name="Kalkreuter E."/>
            <person name="Kautsar S.A."/>
            <person name="Yang D."/>
            <person name="Bader C.D."/>
            <person name="Teijaro C.N."/>
            <person name="Fluegel L."/>
            <person name="Davis C.M."/>
            <person name="Simpson J.R."/>
            <person name="Lauterbach L."/>
            <person name="Steele A.D."/>
            <person name="Gui C."/>
            <person name="Meng S."/>
            <person name="Li G."/>
            <person name="Viehrig K."/>
            <person name="Ye F."/>
            <person name="Su P."/>
            <person name="Kiefer A.F."/>
            <person name="Nichols A."/>
            <person name="Cepeda A.J."/>
            <person name="Yan W."/>
            <person name="Fan B."/>
            <person name="Jiang Y."/>
            <person name="Adhikari A."/>
            <person name="Zheng C.-J."/>
            <person name="Schuster L."/>
            <person name="Cowan T.M."/>
            <person name="Smanski M.J."/>
            <person name="Chevrette M.G."/>
            <person name="De Carvalho L.P.S."/>
            <person name="Shen B."/>
        </authorList>
    </citation>
    <scope>NUCLEOTIDE SEQUENCE [LARGE SCALE GENOMIC DNA]</scope>
    <source>
        <strain evidence="13 14">NPDC077433</strain>
    </source>
</reference>
<dbReference type="Gene3D" id="6.20.50.100">
    <property type="match status" value="1"/>
</dbReference>
<evidence type="ECO:0000256" key="4">
    <source>
        <dbReference type="ARBA" id="ARBA00022448"/>
    </source>
</evidence>
<evidence type="ECO:0000259" key="12">
    <source>
        <dbReference type="Pfam" id="PF05662"/>
    </source>
</evidence>
<keyword evidence="9" id="KW-0472">Membrane</keyword>
<feature type="domain" description="Trimeric autotransporter adhesin YadA-like stalk" evidence="12">
    <location>
        <begin position="793"/>
        <end position="826"/>
    </location>
</feature>
<dbReference type="Gene3D" id="3.30.1300.30">
    <property type="entry name" value="GSPII I/J protein-like"/>
    <property type="match status" value="1"/>
</dbReference>
<comment type="caution">
    <text evidence="13">The sequence shown here is derived from an EMBL/GenBank/DDBJ whole genome shotgun (WGS) entry which is preliminary data.</text>
</comment>
<dbReference type="Pfam" id="PF03895">
    <property type="entry name" value="YadA_anchor"/>
    <property type="match status" value="1"/>
</dbReference>
<protein>
    <submittedName>
        <fullName evidence="13">YadA-like family protein</fullName>
    </submittedName>
</protein>
<evidence type="ECO:0000259" key="11">
    <source>
        <dbReference type="Pfam" id="PF03895"/>
    </source>
</evidence>
<feature type="domain" description="Trimeric autotransporter adhesin YadA-like stalk" evidence="12">
    <location>
        <begin position="35"/>
        <end position="73"/>
    </location>
</feature>
<keyword evidence="6" id="KW-0812">Transmembrane</keyword>
<evidence type="ECO:0000256" key="3">
    <source>
        <dbReference type="ARBA" id="ARBA00005848"/>
    </source>
</evidence>
<feature type="non-terminal residue" evidence="13">
    <location>
        <position position="1"/>
    </location>
</feature>
<dbReference type="Gene3D" id="1.20.5.170">
    <property type="match status" value="1"/>
</dbReference>
<feature type="domain" description="Trimeric autotransporter adhesin YadA-like C-terminal membrane anchor" evidence="11">
    <location>
        <begin position="849"/>
        <end position="909"/>
    </location>
</feature>
<evidence type="ECO:0000256" key="2">
    <source>
        <dbReference type="ARBA" id="ARBA00004442"/>
    </source>
</evidence>
<evidence type="ECO:0000256" key="8">
    <source>
        <dbReference type="ARBA" id="ARBA00022927"/>
    </source>
</evidence>
<organism evidence="13 14">
    <name type="scientific">Psychrobacter namhaensis</name>
    <dbReference type="NCBI Taxonomy" id="292734"/>
    <lineage>
        <taxon>Bacteria</taxon>
        <taxon>Pseudomonadati</taxon>
        <taxon>Pseudomonadota</taxon>
        <taxon>Gammaproteobacteria</taxon>
        <taxon>Moraxellales</taxon>
        <taxon>Moraxellaceae</taxon>
        <taxon>Psychrobacter</taxon>
    </lineage>
</organism>
<feature type="domain" description="Trimeric autotransporter adhesin YadA-like stalk" evidence="12">
    <location>
        <begin position="468"/>
        <end position="503"/>
    </location>
</feature>
<sequence length="910" mass="92037">TVSNPFSTTVLSSSGLNIDGGPSMTTTGINAGNKKVTNVKAGVLDKDAVNVSQLNSSTAAAKTEVVAGTNVADVAKSTGDNGQDVYTVNAKGSKTSAGSAAVEVSSTTDTNNMTDYAVDLSESSKASLVKADSAIQTVITQIDGQNVKTLDKTDNTANFLTGDNIVLTAEDNGIKVSTKDKVAFTEVTTGNTLVNTGGVSFLEGSTVRLSSTGLDNGGNQIKGVAAGVLDSDAVNFGQLQATTTTVDKGLNFGGDSGTDVNRKLGQKLTVKGGDTIDADPATKNISVTANGADTLTVRLAKDINLGDTGSVTTGNTQVNNAGITLYNGDNNQVALTNNGLNNGNNKITNVADGLLSTTSQDAVNGRQLFKTNENIAKGIKIGDGNSANDQQFALGDTINVTGDSNLTTVASATGVQVRLNNQLDLGDDGRMQIGDSIMNSTGFTFVDNGFGRTVLLSSRGLDNGGNPIRNVGKGTLDTDAVNVGQLNEVAVALDQGWGVTAQGDIATMVRQGSTVDMNSKDGNIKVSRTLVNNAAIGASAAAVPAGPNDISFDLNPDISVVSVTAGDTIINDNGLTIAGGPSVTKSGIDAADNKITNVQNGAVTAGSQDAINGGQLYAQGSGISSIIGGNTVYNPLDGTFTNSNIGGTGQGNIDGAIASIRQGTIAINENVQNNTTAITTNTTNIATNTTNISTNTTNIAANKDRLDAGLNFGADSGANINKPVGDASVLSFTGGNNITTTAEGSSIKFDLNGNINVDSVTAGTTVINSNGISMQDGPSMTAQGLYAGNQRMTGVADGVEARDAVNFGQLDAVSRRLGDNMNQLGYKIGEVEDDANAGISAAMAMSSLPQAYISGKSMIGGGVGTYNGESAVAIGFSKLSNDGRWVMKLSGTADTQGNAGASIGAGFHFD</sequence>
<evidence type="ECO:0000256" key="10">
    <source>
        <dbReference type="ARBA" id="ARBA00023237"/>
    </source>
</evidence>
<dbReference type="InterPro" id="IPR045584">
    <property type="entry name" value="Pilin-like"/>
</dbReference>
<dbReference type="RefSeq" id="WP_404671812.1">
    <property type="nucleotide sequence ID" value="NZ_JBJDPD010000002.1"/>
</dbReference>
<feature type="domain" description="Trimeric autotransporter adhesin YadA-like stalk" evidence="12">
    <location>
        <begin position="346"/>
        <end position="389"/>
    </location>
</feature>
<evidence type="ECO:0000256" key="9">
    <source>
        <dbReference type="ARBA" id="ARBA00023136"/>
    </source>
</evidence>
<keyword evidence="7" id="KW-0732">Signal</keyword>
<dbReference type="EMBL" id="JBJDPD010000002">
    <property type="protein sequence ID" value="MFK4000105.1"/>
    <property type="molecule type" value="Genomic_DNA"/>
</dbReference>
<keyword evidence="8" id="KW-0653">Protein transport</keyword>
<comment type="subcellular location">
    <subcellularLocation>
        <location evidence="2">Cell outer membrane</location>
    </subcellularLocation>
    <subcellularLocation>
        <location evidence="1">Cell surface</location>
    </subcellularLocation>
</comment>
<dbReference type="InterPro" id="IPR005594">
    <property type="entry name" value="YadA_C"/>
</dbReference>
<keyword evidence="4" id="KW-0813">Transport</keyword>
<dbReference type="Gene3D" id="2.20.70.140">
    <property type="match status" value="5"/>
</dbReference>
<dbReference type="Pfam" id="PF05662">
    <property type="entry name" value="YadA_stalk"/>
    <property type="match status" value="6"/>
</dbReference>
<dbReference type="Gene3D" id="2.150.10.10">
    <property type="entry name" value="Serralysin-like metalloprotease, C-terminal"/>
    <property type="match status" value="1"/>
</dbReference>
<keyword evidence="5" id="KW-1134">Transmembrane beta strand</keyword>
<evidence type="ECO:0000313" key="14">
    <source>
        <dbReference type="Proteomes" id="UP001620234"/>
    </source>
</evidence>
<accession>A0ABW8L5C7</accession>
<comment type="similarity">
    <text evidence="3">Belongs to the autotransporter-2 (AT-2) (TC 1.B.40) family.</text>
</comment>
<evidence type="ECO:0000256" key="1">
    <source>
        <dbReference type="ARBA" id="ARBA00004241"/>
    </source>
</evidence>
<evidence type="ECO:0000256" key="6">
    <source>
        <dbReference type="ARBA" id="ARBA00022692"/>
    </source>
</evidence>
<dbReference type="InterPro" id="IPR011049">
    <property type="entry name" value="Serralysin-like_metalloprot_C"/>
</dbReference>
<name>A0ABW8L5C7_9GAMM</name>
<feature type="domain" description="Trimeric autotransporter adhesin YadA-like stalk" evidence="12">
    <location>
        <begin position="220"/>
        <end position="260"/>
    </location>
</feature>
<dbReference type="InterPro" id="IPR008635">
    <property type="entry name" value="Coiled_stalk_dom"/>
</dbReference>
<dbReference type="SUPFAM" id="SSF54523">
    <property type="entry name" value="Pili subunits"/>
    <property type="match status" value="1"/>
</dbReference>
<keyword evidence="10" id="KW-0998">Cell outer membrane</keyword>